<feature type="compositionally biased region" description="Basic and acidic residues" evidence="11">
    <location>
        <begin position="54"/>
        <end position="80"/>
    </location>
</feature>
<dbReference type="InterPro" id="IPR002110">
    <property type="entry name" value="Ankyrin_rpt"/>
</dbReference>
<evidence type="ECO:0000256" key="7">
    <source>
        <dbReference type="ARBA" id="ARBA00023065"/>
    </source>
</evidence>
<evidence type="ECO:0000256" key="1">
    <source>
        <dbReference type="ARBA" id="ARBA00004141"/>
    </source>
</evidence>
<dbReference type="GO" id="GO:0005886">
    <property type="term" value="C:plasma membrane"/>
    <property type="evidence" value="ECO:0007669"/>
    <property type="project" value="TreeGrafter"/>
</dbReference>
<dbReference type="InterPro" id="IPR005821">
    <property type="entry name" value="Ion_trans_dom"/>
</dbReference>
<keyword evidence="4" id="KW-0677">Repeat</keyword>
<evidence type="ECO:0000256" key="10">
    <source>
        <dbReference type="PROSITE-ProRule" id="PRU00023"/>
    </source>
</evidence>
<keyword evidence="7" id="KW-0406">Ion transport</keyword>
<dbReference type="PANTHER" id="PTHR10117:SF54">
    <property type="entry name" value="TRANSIENT RECEPTOR POTENTIAL-GAMMA PROTEIN"/>
    <property type="match status" value="1"/>
</dbReference>
<evidence type="ECO:0000313" key="15">
    <source>
        <dbReference type="Proteomes" id="UP001372834"/>
    </source>
</evidence>
<comment type="caution">
    <text evidence="14">The sequence shown here is derived from an EMBL/GenBank/DDBJ whole genome shotgun (WGS) entry which is preliminary data.</text>
</comment>
<evidence type="ECO:0000256" key="12">
    <source>
        <dbReference type="SAM" id="Phobius"/>
    </source>
</evidence>
<evidence type="ECO:0000256" key="6">
    <source>
        <dbReference type="ARBA" id="ARBA00023043"/>
    </source>
</evidence>
<evidence type="ECO:0000256" key="9">
    <source>
        <dbReference type="ARBA" id="ARBA00023303"/>
    </source>
</evidence>
<evidence type="ECO:0000313" key="14">
    <source>
        <dbReference type="EMBL" id="KAK6632503.1"/>
    </source>
</evidence>
<reference evidence="14 15" key="1">
    <citation type="submission" date="2023-10" db="EMBL/GenBank/DDBJ databases">
        <title>Genomes of two closely related lineages of the louse Polyplax serrata with different host specificities.</title>
        <authorList>
            <person name="Martinu J."/>
            <person name="Tarabai H."/>
            <person name="Stefka J."/>
            <person name="Hypsa V."/>
        </authorList>
    </citation>
    <scope>NUCLEOTIDE SEQUENCE [LARGE SCALE GENOMIC DNA]</scope>
    <source>
        <strain evidence="14">HR10_N</strain>
    </source>
</reference>
<dbReference type="InterPro" id="IPR002153">
    <property type="entry name" value="TRPC_channel"/>
</dbReference>
<evidence type="ECO:0000256" key="8">
    <source>
        <dbReference type="ARBA" id="ARBA00023136"/>
    </source>
</evidence>
<feature type="compositionally biased region" description="Basic and acidic residues" evidence="11">
    <location>
        <begin position="9"/>
        <end position="43"/>
    </location>
</feature>
<comment type="subcellular location">
    <subcellularLocation>
        <location evidence="1">Membrane</location>
        <topology evidence="1">Multi-pass membrane protein</topology>
    </subcellularLocation>
</comment>
<dbReference type="SMART" id="SM01420">
    <property type="entry name" value="TRP_2"/>
    <property type="match status" value="1"/>
</dbReference>
<feature type="region of interest" description="Disordered" evidence="11">
    <location>
        <begin position="1"/>
        <end position="120"/>
    </location>
</feature>
<dbReference type="SMART" id="SM00248">
    <property type="entry name" value="ANK"/>
    <property type="match status" value="2"/>
</dbReference>
<evidence type="ECO:0000256" key="11">
    <source>
        <dbReference type="SAM" id="MobiDB-lite"/>
    </source>
</evidence>
<feature type="transmembrane region" description="Helical" evidence="12">
    <location>
        <begin position="482"/>
        <end position="501"/>
    </location>
</feature>
<dbReference type="PROSITE" id="PS50297">
    <property type="entry name" value="ANK_REP_REGION"/>
    <property type="match status" value="1"/>
</dbReference>
<organism evidence="14 15">
    <name type="scientific">Polyplax serrata</name>
    <name type="common">Common mouse louse</name>
    <dbReference type="NCBI Taxonomy" id="468196"/>
    <lineage>
        <taxon>Eukaryota</taxon>
        <taxon>Metazoa</taxon>
        <taxon>Ecdysozoa</taxon>
        <taxon>Arthropoda</taxon>
        <taxon>Hexapoda</taxon>
        <taxon>Insecta</taxon>
        <taxon>Pterygota</taxon>
        <taxon>Neoptera</taxon>
        <taxon>Paraneoptera</taxon>
        <taxon>Psocodea</taxon>
        <taxon>Troctomorpha</taxon>
        <taxon>Phthiraptera</taxon>
        <taxon>Anoplura</taxon>
        <taxon>Polyplacidae</taxon>
        <taxon>Polyplax</taxon>
    </lineage>
</organism>
<accession>A0AAN8S9L8</accession>
<dbReference type="GO" id="GO:0034703">
    <property type="term" value="C:cation channel complex"/>
    <property type="evidence" value="ECO:0007669"/>
    <property type="project" value="TreeGrafter"/>
</dbReference>
<dbReference type="SUPFAM" id="SSF48403">
    <property type="entry name" value="Ankyrin repeat"/>
    <property type="match status" value="1"/>
</dbReference>
<dbReference type="GO" id="GO:0015279">
    <property type="term" value="F:store-operated calcium channel activity"/>
    <property type="evidence" value="ECO:0007669"/>
    <property type="project" value="TreeGrafter"/>
</dbReference>
<proteinExistence type="predicted"/>
<keyword evidence="3 12" id="KW-0812">Transmembrane</keyword>
<protein>
    <recommendedName>
        <fullName evidence="13">Transient receptor ion channel domain-containing protein</fullName>
    </recommendedName>
</protein>
<dbReference type="GO" id="GO:0070679">
    <property type="term" value="F:inositol 1,4,5 trisphosphate binding"/>
    <property type="evidence" value="ECO:0007669"/>
    <property type="project" value="TreeGrafter"/>
</dbReference>
<evidence type="ECO:0000256" key="4">
    <source>
        <dbReference type="ARBA" id="ARBA00022737"/>
    </source>
</evidence>
<feature type="compositionally biased region" description="Basic and acidic residues" evidence="11">
    <location>
        <begin position="88"/>
        <end position="109"/>
    </location>
</feature>
<dbReference type="Proteomes" id="UP001372834">
    <property type="component" value="Unassembled WGS sequence"/>
</dbReference>
<feature type="repeat" description="ANK" evidence="10">
    <location>
        <begin position="263"/>
        <end position="290"/>
    </location>
</feature>
<keyword evidence="5 12" id="KW-1133">Transmembrane helix</keyword>
<feature type="transmembrane region" description="Helical" evidence="12">
    <location>
        <begin position="681"/>
        <end position="703"/>
    </location>
</feature>
<dbReference type="Pfam" id="PF08344">
    <property type="entry name" value="TRP_2"/>
    <property type="match status" value="1"/>
</dbReference>
<dbReference type="PRINTS" id="PR01097">
    <property type="entry name" value="TRNSRECEPTRP"/>
</dbReference>
<feature type="transmembrane region" description="Helical" evidence="12">
    <location>
        <begin position="547"/>
        <end position="568"/>
    </location>
</feature>
<dbReference type="Pfam" id="PF00023">
    <property type="entry name" value="Ank"/>
    <property type="match status" value="2"/>
</dbReference>
<dbReference type="Pfam" id="PF00520">
    <property type="entry name" value="Ion_trans"/>
    <property type="match status" value="1"/>
</dbReference>
<dbReference type="InterPro" id="IPR036770">
    <property type="entry name" value="Ankyrin_rpt-contain_sf"/>
</dbReference>
<evidence type="ECO:0000256" key="2">
    <source>
        <dbReference type="ARBA" id="ARBA00022448"/>
    </source>
</evidence>
<dbReference type="GO" id="GO:0051480">
    <property type="term" value="P:regulation of cytosolic calcium ion concentration"/>
    <property type="evidence" value="ECO:0007669"/>
    <property type="project" value="TreeGrafter"/>
</dbReference>
<keyword evidence="2" id="KW-0813">Transport</keyword>
<keyword evidence="9" id="KW-0407">Ion channel</keyword>
<evidence type="ECO:0000259" key="13">
    <source>
        <dbReference type="SMART" id="SM01420"/>
    </source>
</evidence>
<dbReference type="Gene3D" id="1.25.40.20">
    <property type="entry name" value="Ankyrin repeat-containing domain"/>
    <property type="match status" value="1"/>
</dbReference>
<name>A0AAN8S9L8_POLSC</name>
<dbReference type="AlphaFoldDB" id="A0AAN8S9L8"/>
<feature type="domain" description="Transient receptor ion channel" evidence="13">
    <location>
        <begin position="298"/>
        <end position="361"/>
    </location>
</feature>
<sequence>MSSDGVGDDGSHAEFHTGKHTEDVSEGNVDKKNRERNVSDKLHGNNSEYPLNSRKKEEMKRRTHELERSHSDDKHGEFEKGQPWLDITVERNLDSRGREGKATHGEAHARPSRQPGQMMCSRSKPFAKGYGRYCVLNDAEDEEVPRKASVLLPILEDIERIFHDLVASGDVCATRLFLQNHPNFNINCVNYQKISALHVAVKQQNEAVVEYLLEQRGLDISDCTLYAIKGGNIKIIEMIFDKIREVSPALEFAGTTHSVDFADDLTPLILAAQLGNYETIDFLLKRGHSIPPVHPPFCKCESCKEDLKKYDRLKYSTMKLNLYKAICNPMYIFHTRDDPFQRAFELTKELEDAATVFPQFKVSFQELWENLRTFTVDLIGCCRNAQEVEIILKKSPKSVADHIKFPRLQYAIDLKQKEFVSHPYTQAVLGDAWTGELLEWKIRSPLMQSLSVFPRIPMLPVMTLMCIFLPNHSWVRKWKTPVNKMISSVASYLIFLIILFLESNMDKRNQKRGPPNSVFWIASLVDITANNDIDLPRKYWNSLDPGLIAEGLFAVAVIMAFFRLNLFLSLNYHLGPLQVSIGKMTLDIFRFIIIFFVIILAWCAGLCRFYQAYEGMVQKDATSGTTTSQIPSFVSFLMTLKTFFWAIFGMSPIESADVIIENLPGDTPDTTIINKHQFTEAIGYIAFALFQFLSVVVVLNMLVACMANTFTKVIDNVTVEWVFGRSQIYLSFMASSTLPPPFNLIPTASGIKDMCKWFRLLAKPSDGQRAKCSLAHCCYILRTQVRVTLNQSGTIRFLQESETEAYINSEFPSLMSELAQRYICLKAHKEKEKSIQEIEDLRNEVCEMKEMLRKFYSCRRGCLFEKRVSEDMY</sequence>
<feature type="transmembrane region" description="Helical" evidence="12">
    <location>
        <begin position="630"/>
        <end position="648"/>
    </location>
</feature>
<feature type="transmembrane region" description="Helical" evidence="12">
    <location>
        <begin position="588"/>
        <end position="610"/>
    </location>
</feature>
<gene>
    <name evidence="14" type="ORF">RUM43_013270</name>
</gene>
<keyword evidence="8 12" id="KW-0472">Membrane</keyword>
<dbReference type="EMBL" id="JAWJWE010000007">
    <property type="protein sequence ID" value="KAK6632503.1"/>
    <property type="molecule type" value="Genomic_DNA"/>
</dbReference>
<dbReference type="PROSITE" id="PS50088">
    <property type="entry name" value="ANK_REPEAT"/>
    <property type="match status" value="1"/>
</dbReference>
<dbReference type="InterPro" id="IPR013555">
    <property type="entry name" value="TRP_dom"/>
</dbReference>
<evidence type="ECO:0000256" key="3">
    <source>
        <dbReference type="ARBA" id="ARBA00022692"/>
    </source>
</evidence>
<evidence type="ECO:0000256" key="5">
    <source>
        <dbReference type="ARBA" id="ARBA00022989"/>
    </source>
</evidence>
<keyword evidence="6 10" id="KW-0040">ANK repeat</keyword>
<dbReference type="PANTHER" id="PTHR10117">
    <property type="entry name" value="TRANSIENT RECEPTOR POTENTIAL CHANNEL"/>
    <property type="match status" value="1"/>
</dbReference>